<reference evidence="2" key="1">
    <citation type="submission" date="2019-04" db="EMBL/GenBank/DDBJ databases">
        <title>Friends and foes A comparative genomics studyof 23 Aspergillus species from section Flavi.</title>
        <authorList>
            <consortium name="DOE Joint Genome Institute"/>
            <person name="Kjaerbolling I."/>
            <person name="Vesth T."/>
            <person name="Frisvad J.C."/>
            <person name="Nybo J.L."/>
            <person name="Theobald S."/>
            <person name="Kildgaard S."/>
            <person name="Isbrandt T."/>
            <person name="Kuo A."/>
            <person name="Sato A."/>
            <person name="Lyhne E.K."/>
            <person name="Kogle M.E."/>
            <person name="Wiebenga A."/>
            <person name="Kun R.S."/>
            <person name="Lubbers R.J."/>
            <person name="Makela M.R."/>
            <person name="Barry K."/>
            <person name="Chovatia M."/>
            <person name="Clum A."/>
            <person name="Daum C."/>
            <person name="Haridas S."/>
            <person name="He G."/>
            <person name="LaButti K."/>
            <person name="Lipzen A."/>
            <person name="Mondo S."/>
            <person name="Riley R."/>
            <person name="Salamov A."/>
            <person name="Simmons B.A."/>
            <person name="Magnuson J.K."/>
            <person name="Henrissat B."/>
            <person name="Mortensen U.H."/>
            <person name="Larsen T.O."/>
            <person name="Devries R.P."/>
            <person name="Grigoriev I.V."/>
            <person name="Machida M."/>
            <person name="Baker S.E."/>
            <person name="Andersen M.R."/>
        </authorList>
    </citation>
    <scope>NUCLEOTIDE SEQUENCE [LARGE SCALE GENOMIC DNA]</scope>
    <source>
        <strain evidence="2">CBS 553.77</strain>
    </source>
</reference>
<protein>
    <recommendedName>
        <fullName evidence="3">F-box domain-containing protein</fullName>
    </recommendedName>
</protein>
<dbReference type="EMBL" id="ML739110">
    <property type="protein sequence ID" value="KAE8353043.1"/>
    <property type="molecule type" value="Genomic_DNA"/>
</dbReference>
<dbReference type="OrthoDB" id="3800738at2759"/>
<name>A0A5N6Z788_9EURO</name>
<organism evidence="1 2">
    <name type="scientific">Aspergillus coremiiformis</name>
    <dbReference type="NCBI Taxonomy" id="138285"/>
    <lineage>
        <taxon>Eukaryota</taxon>
        <taxon>Fungi</taxon>
        <taxon>Dikarya</taxon>
        <taxon>Ascomycota</taxon>
        <taxon>Pezizomycotina</taxon>
        <taxon>Eurotiomycetes</taxon>
        <taxon>Eurotiomycetidae</taxon>
        <taxon>Eurotiales</taxon>
        <taxon>Aspergillaceae</taxon>
        <taxon>Aspergillus</taxon>
        <taxon>Aspergillus subgen. Circumdati</taxon>
    </lineage>
</organism>
<proteinExistence type="predicted"/>
<accession>A0A5N6Z788</accession>
<evidence type="ECO:0008006" key="3">
    <source>
        <dbReference type="Google" id="ProtNLM"/>
    </source>
</evidence>
<keyword evidence="2" id="KW-1185">Reference proteome</keyword>
<sequence length="257" mass="30109">MAEKETHRIFLIPEILEKILLHTDIGTLLTSAQRVCCYWNALIQRSSPLQEALFFKPVEDNPRHGTKRIRNPLLESRLWPQLFRKRFRFLKARPNVPSSSNFPKIDPIDEDVYLRDGASWRRMLIQQPPTRYMGIVELHSTWGRDDLTLTQIGFKHGGGSLLMGRLYWGIVFGALVPQQEMWVFCEGFWCIDDNMDCVPRAKRRALLGCLADCEVVIITESLHLYHEGYLIVERPLDRWLGTLQDFQINKKIYRKLI</sequence>
<dbReference type="AlphaFoldDB" id="A0A5N6Z788"/>
<evidence type="ECO:0000313" key="2">
    <source>
        <dbReference type="Proteomes" id="UP000327118"/>
    </source>
</evidence>
<evidence type="ECO:0000313" key="1">
    <source>
        <dbReference type="EMBL" id="KAE8353043.1"/>
    </source>
</evidence>
<dbReference type="InterPro" id="IPR036047">
    <property type="entry name" value="F-box-like_dom_sf"/>
</dbReference>
<gene>
    <name evidence="1" type="ORF">BDV28DRAFT_148467</name>
</gene>
<dbReference type="SUPFAM" id="SSF81383">
    <property type="entry name" value="F-box domain"/>
    <property type="match status" value="1"/>
</dbReference>
<dbReference type="Proteomes" id="UP000327118">
    <property type="component" value="Unassembled WGS sequence"/>
</dbReference>